<accession>A0A0E9LS49</accession>
<gene>
    <name evidence="1" type="ORF">JCM15548_16</name>
</gene>
<evidence type="ECO:0000313" key="2">
    <source>
        <dbReference type="Proteomes" id="UP000032900"/>
    </source>
</evidence>
<name>A0A0E9LS49_9BACT</name>
<protein>
    <submittedName>
        <fullName evidence="1">Uncharacterized protein</fullName>
    </submittedName>
</protein>
<sequence length="54" mass="5908">MDPSAPIADTPIHYACLSLLSGPEPQKTILKDLLTQKLAPYPFKSSLLPETRIS</sequence>
<dbReference type="Proteomes" id="UP000032900">
    <property type="component" value="Unassembled WGS sequence"/>
</dbReference>
<evidence type="ECO:0000313" key="1">
    <source>
        <dbReference type="EMBL" id="GAO27966.1"/>
    </source>
</evidence>
<dbReference type="AlphaFoldDB" id="A0A0E9LS49"/>
<organism evidence="1 2">
    <name type="scientific">Geofilum rubicundum JCM 15548</name>
    <dbReference type="NCBI Taxonomy" id="1236989"/>
    <lineage>
        <taxon>Bacteria</taxon>
        <taxon>Pseudomonadati</taxon>
        <taxon>Bacteroidota</taxon>
        <taxon>Bacteroidia</taxon>
        <taxon>Marinilabiliales</taxon>
        <taxon>Marinilabiliaceae</taxon>
        <taxon>Geofilum</taxon>
    </lineage>
</organism>
<dbReference type="EMBL" id="BAZW01000001">
    <property type="protein sequence ID" value="GAO27966.1"/>
    <property type="molecule type" value="Genomic_DNA"/>
</dbReference>
<keyword evidence="2" id="KW-1185">Reference proteome</keyword>
<proteinExistence type="predicted"/>
<comment type="caution">
    <text evidence="1">The sequence shown here is derived from an EMBL/GenBank/DDBJ whole genome shotgun (WGS) entry which is preliminary data.</text>
</comment>
<dbReference type="STRING" id="1236989.JCM15548_16"/>
<reference evidence="1 2" key="1">
    <citation type="journal article" date="2015" name="Microbes Environ.">
        <title>Distribution and evolution of nitrogen fixation genes in the phylum bacteroidetes.</title>
        <authorList>
            <person name="Inoue J."/>
            <person name="Oshima K."/>
            <person name="Suda W."/>
            <person name="Sakamoto M."/>
            <person name="Iino T."/>
            <person name="Noda S."/>
            <person name="Hongoh Y."/>
            <person name="Hattori M."/>
            <person name="Ohkuma M."/>
        </authorList>
    </citation>
    <scope>NUCLEOTIDE SEQUENCE [LARGE SCALE GENOMIC DNA]</scope>
    <source>
        <strain evidence="1">JCM 15548</strain>
    </source>
</reference>